<feature type="signal peptide" evidence="1">
    <location>
        <begin position="1"/>
        <end position="37"/>
    </location>
</feature>
<dbReference type="EMBL" id="JACHBX010000001">
    <property type="protein sequence ID" value="MBB6132755.1"/>
    <property type="molecule type" value="Genomic_DNA"/>
</dbReference>
<keyword evidence="1" id="KW-0732">Signal</keyword>
<dbReference type="RefSeq" id="WP_183551409.1">
    <property type="nucleotide sequence ID" value="NZ_JACHBX010000001.1"/>
</dbReference>
<keyword evidence="3" id="KW-1185">Reference proteome</keyword>
<gene>
    <name evidence="2" type="ORF">HD842_000866</name>
</gene>
<name>A0A7W9U712_9BURK</name>
<proteinExistence type="predicted"/>
<dbReference type="Proteomes" id="UP000540787">
    <property type="component" value="Unassembled WGS sequence"/>
</dbReference>
<organism evidence="2 3">
    <name type="scientific">Massilia aurea</name>
    <dbReference type="NCBI Taxonomy" id="373040"/>
    <lineage>
        <taxon>Bacteria</taxon>
        <taxon>Pseudomonadati</taxon>
        <taxon>Pseudomonadota</taxon>
        <taxon>Betaproteobacteria</taxon>
        <taxon>Burkholderiales</taxon>
        <taxon>Oxalobacteraceae</taxon>
        <taxon>Telluria group</taxon>
        <taxon>Massilia</taxon>
    </lineage>
</organism>
<protein>
    <submittedName>
        <fullName evidence="2">Uncharacterized protein</fullName>
    </submittedName>
</protein>
<evidence type="ECO:0000256" key="1">
    <source>
        <dbReference type="SAM" id="SignalP"/>
    </source>
</evidence>
<reference evidence="2 3" key="1">
    <citation type="submission" date="2020-08" db="EMBL/GenBank/DDBJ databases">
        <title>The Agave Microbiome: Exploring the role of microbial communities in plant adaptations to desert environments.</title>
        <authorList>
            <person name="Partida-Martinez L.P."/>
        </authorList>
    </citation>
    <scope>NUCLEOTIDE SEQUENCE [LARGE SCALE GENOMIC DNA]</scope>
    <source>
        <strain evidence="2 3">AT3.2</strain>
    </source>
</reference>
<evidence type="ECO:0000313" key="3">
    <source>
        <dbReference type="Proteomes" id="UP000540787"/>
    </source>
</evidence>
<sequence>MLNHRPTEASQLAMKIVFMKHLTALLFAALLANPAMAQATEFRCLVSIDATTPIRLQFDFPQSERAHAAVRYQRGSKPIPLRALKTSSVEMTPGRPFEFTTIWQEPGKNGGTYTVATQGALINEFTYLRARDKKTFRFEEDMGAMETSRCKWGK</sequence>
<comment type="caution">
    <text evidence="2">The sequence shown here is derived from an EMBL/GenBank/DDBJ whole genome shotgun (WGS) entry which is preliminary data.</text>
</comment>
<accession>A0A7W9U712</accession>
<feature type="chain" id="PRO_5031094610" evidence="1">
    <location>
        <begin position="38"/>
        <end position="154"/>
    </location>
</feature>
<evidence type="ECO:0000313" key="2">
    <source>
        <dbReference type="EMBL" id="MBB6132755.1"/>
    </source>
</evidence>
<dbReference type="AlphaFoldDB" id="A0A7W9U712"/>